<dbReference type="EMBL" id="KZ679010">
    <property type="protein sequence ID" value="PSS20045.1"/>
    <property type="molecule type" value="Genomic_DNA"/>
</dbReference>
<dbReference type="GeneID" id="36574634"/>
<dbReference type="Proteomes" id="UP000241818">
    <property type="component" value="Unassembled WGS sequence"/>
</dbReference>
<dbReference type="AlphaFoldDB" id="A0A2T3B342"/>
<organism evidence="1 2">
    <name type="scientific">Amorphotheca resinae ATCC 22711</name>
    <dbReference type="NCBI Taxonomy" id="857342"/>
    <lineage>
        <taxon>Eukaryota</taxon>
        <taxon>Fungi</taxon>
        <taxon>Dikarya</taxon>
        <taxon>Ascomycota</taxon>
        <taxon>Pezizomycotina</taxon>
        <taxon>Leotiomycetes</taxon>
        <taxon>Helotiales</taxon>
        <taxon>Amorphothecaceae</taxon>
        <taxon>Amorphotheca</taxon>
    </lineage>
</organism>
<dbReference type="RefSeq" id="XP_024721315.1">
    <property type="nucleotide sequence ID" value="XM_024866553.1"/>
</dbReference>
<sequence>MKREHRRELVDWTRKLHGDYHSNAAISGILPFLEYLVGSDEYEVGDEDGKERGDEREGGKGKETTYIYSQAFLEGKIFWRTVKDEEGWAADGNTSSYDEECYDEECYDEECWAADGNTFSYDEECYDEGCWAADGNTFSYNEEDTWEVSW</sequence>
<name>A0A2T3B342_AMORE</name>
<protein>
    <submittedName>
        <fullName evidence="1">Uncharacterized protein</fullName>
    </submittedName>
</protein>
<proteinExistence type="predicted"/>
<evidence type="ECO:0000313" key="1">
    <source>
        <dbReference type="EMBL" id="PSS20045.1"/>
    </source>
</evidence>
<dbReference type="InParanoid" id="A0A2T3B342"/>
<reference evidence="1 2" key="1">
    <citation type="journal article" date="2018" name="New Phytol.">
        <title>Comparative genomics and transcriptomics depict ericoid mycorrhizal fungi as versatile saprotrophs and plant mutualists.</title>
        <authorList>
            <person name="Martino E."/>
            <person name="Morin E."/>
            <person name="Grelet G.A."/>
            <person name="Kuo A."/>
            <person name="Kohler A."/>
            <person name="Daghino S."/>
            <person name="Barry K.W."/>
            <person name="Cichocki N."/>
            <person name="Clum A."/>
            <person name="Dockter R.B."/>
            <person name="Hainaut M."/>
            <person name="Kuo R.C."/>
            <person name="LaButti K."/>
            <person name="Lindahl B.D."/>
            <person name="Lindquist E.A."/>
            <person name="Lipzen A."/>
            <person name="Khouja H.R."/>
            <person name="Magnuson J."/>
            <person name="Murat C."/>
            <person name="Ohm R.A."/>
            <person name="Singer S.W."/>
            <person name="Spatafora J.W."/>
            <person name="Wang M."/>
            <person name="Veneault-Fourrey C."/>
            <person name="Henrissat B."/>
            <person name="Grigoriev I.V."/>
            <person name="Martin F.M."/>
            <person name="Perotto S."/>
        </authorList>
    </citation>
    <scope>NUCLEOTIDE SEQUENCE [LARGE SCALE GENOMIC DNA]</scope>
    <source>
        <strain evidence="1 2">ATCC 22711</strain>
    </source>
</reference>
<evidence type="ECO:0000313" key="2">
    <source>
        <dbReference type="Proteomes" id="UP000241818"/>
    </source>
</evidence>
<accession>A0A2T3B342</accession>
<keyword evidence="2" id="KW-1185">Reference proteome</keyword>
<gene>
    <name evidence="1" type="ORF">M430DRAFT_34446</name>
</gene>